<proteinExistence type="predicted"/>
<keyword evidence="2" id="KW-0812">Transmembrane</keyword>
<name>A0A9W7G960_9STRA</name>
<feature type="transmembrane region" description="Helical" evidence="2">
    <location>
        <begin position="78"/>
        <end position="98"/>
    </location>
</feature>
<feature type="transmembrane region" description="Helical" evidence="2">
    <location>
        <begin position="38"/>
        <end position="58"/>
    </location>
</feature>
<gene>
    <name evidence="3" type="ORF">TrCOL_g2807</name>
</gene>
<keyword evidence="2" id="KW-1133">Transmembrane helix</keyword>
<comment type="caution">
    <text evidence="3">The sequence shown here is derived from an EMBL/GenBank/DDBJ whole genome shotgun (WGS) entry which is preliminary data.</text>
</comment>
<feature type="region of interest" description="Disordered" evidence="1">
    <location>
        <begin position="1"/>
        <end position="28"/>
    </location>
</feature>
<organism evidence="3 4">
    <name type="scientific">Triparma columacea</name>
    <dbReference type="NCBI Taxonomy" id="722753"/>
    <lineage>
        <taxon>Eukaryota</taxon>
        <taxon>Sar</taxon>
        <taxon>Stramenopiles</taxon>
        <taxon>Ochrophyta</taxon>
        <taxon>Bolidophyceae</taxon>
        <taxon>Parmales</taxon>
        <taxon>Triparmaceae</taxon>
        <taxon>Triparma</taxon>
    </lineage>
</organism>
<accession>A0A9W7G960</accession>
<evidence type="ECO:0000256" key="2">
    <source>
        <dbReference type="SAM" id="Phobius"/>
    </source>
</evidence>
<feature type="compositionally biased region" description="Polar residues" evidence="1">
    <location>
        <begin position="1"/>
        <end position="25"/>
    </location>
</feature>
<dbReference type="OrthoDB" id="5597044at2759"/>
<keyword evidence="2" id="KW-0472">Membrane</keyword>
<protein>
    <recommendedName>
        <fullName evidence="5">Transmembrane protein 230</fullName>
    </recommendedName>
</protein>
<dbReference type="AlphaFoldDB" id="A0A9W7G960"/>
<evidence type="ECO:0000313" key="3">
    <source>
        <dbReference type="EMBL" id="GMI38275.1"/>
    </source>
</evidence>
<keyword evidence="4" id="KW-1185">Reference proteome</keyword>
<reference evidence="4" key="1">
    <citation type="journal article" date="2023" name="Commun. Biol.">
        <title>Genome analysis of Parmales, the sister group of diatoms, reveals the evolutionary specialization of diatoms from phago-mixotrophs to photoautotrophs.</title>
        <authorList>
            <person name="Ban H."/>
            <person name="Sato S."/>
            <person name="Yoshikawa S."/>
            <person name="Yamada K."/>
            <person name="Nakamura Y."/>
            <person name="Ichinomiya M."/>
            <person name="Sato N."/>
            <person name="Blanc-Mathieu R."/>
            <person name="Endo H."/>
            <person name="Kuwata A."/>
            <person name="Ogata H."/>
        </authorList>
    </citation>
    <scope>NUCLEOTIDE SEQUENCE [LARGE SCALE GENOMIC DNA]</scope>
</reference>
<evidence type="ECO:0008006" key="5">
    <source>
        <dbReference type="Google" id="ProtNLM"/>
    </source>
</evidence>
<sequence length="117" mass="13208">MPRYDASSSSSDQLRAPQSSFSTARQKIPIRRRLPPPMTTLAAILLLSGGVVCTCFGLSEWMNREEATYRDRGKTMTLLGSIMLLPGSYASFMLFASFREWPGYDYSQIPSYDDNMF</sequence>
<evidence type="ECO:0000256" key="1">
    <source>
        <dbReference type="SAM" id="MobiDB-lite"/>
    </source>
</evidence>
<dbReference type="EMBL" id="BRYA01000084">
    <property type="protein sequence ID" value="GMI38275.1"/>
    <property type="molecule type" value="Genomic_DNA"/>
</dbReference>
<evidence type="ECO:0000313" key="4">
    <source>
        <dbReference type="Proteomes" id="UP001165065"/>
    </source>
</evidence>
<dbReference type="Proteomes" id="UP001165065">
    <property type="component" value="Unassembled WGS sequence"/>
</dbReference>